<dbReference type="RefSeq" id="WP_159373850.1">
    <property type="nucleotide sequence ID" value="NZ_LT984489.1"/>
</dbReference>
<dbReference type="PANTHER" id="PTHR34203">
    <property type="entry name" value="METHYLTRANSFERASE, FKBM FAMILY PROTEIN"/>
    <property type="match status" value="1"/>
</dbReference>
<dbReference type="GO" id="GO:0008168">
    <property type="term" value="F:methyltransferase activity"/>
    <property type="evidence" value="ECO:0007669"/>
    <property type="project" value="UniProtKB-KW"/>
</dbReference>
<dbReference type="Pfam" id="PF05050">
    <property type="entry name" value="Methyltransf_21"/>
    <property type="match status" value="1"/>
</dbReference>
<dbReference type="GO" id="GO:0032259">
    <property type="term" value="P:methylation"/>
    <property type="evidence" value="ECO:0007669"/>
    <property type="project" value="UniProtKB-KW"/>
</dbReference>
<dbReference type="EMBL" id="LT984489">
    <property type="protein sequence ID" value="SPC48769.1"/>
    <property type="molecule type" value="Genomic_DNA"/>
</dbReference>
<accession>A0A445MQG3</accession>
<keyword evidence="2" id="KW-0808">Transferase</keyword>
<dbReference type="InterPro" id="IPR052514">
    <property type="entry name" value="SAM-dependent_MTase"/>
</dbReference>
<keyword evidence="2" id="KW-0614">Plasmid</keyword>
<name>A0A445MQG3_9EURY</name>
<feature type="domain" description="Methyltransferase FkbM" evidence="1">
    <location>
        <begin position="96"/>
        <end position="247"/>
    </location>
</feature>
<organism evidence="2">
    <name type="scientific">Haloquadratum walsbyi</name>
    <dbReference type="NCBI Taxonomy" id="293091"/>
    <lineage>
        <taxon>Archaea</taxon>
        <taxon>Methanobacteriati</taxon>
        <taxon>Methanobacteriota</taxon>
        <taxon>Stenosarchaea group</taxon>
        <taxon>Halobacteria</taxon>
        <taxon>Halobacteriales</taxon>
        <taxon>Haloferacaceae</taxon>
        <taxon>Haloquadratum</taxon>
    </lineage>
</organism>
<gene>
    <name evidence="2" type="ORF">LT5319_004</name>
</gene>
<dbReference type="PANTHER" id="PTHR34203:SF15">
    <property type="entry name" value="SLL1173 PROTEIN"/>
    <property type="match status" value="1"/>
</dbReference>
<sequence length="279" mass="32095">MSLLHRAYEIGVNEGIFELASSVRGFVWRQFRKRIHRGVFKDELNLECNGINVTFDTSNSSSKWWFYPRYLGGKLHEPALTRELIDVLEPDSVFFDIGANIGYFTLFASEMCVDGEVHSFDMHEKHIKAIDSNLNRNGTTAHLIKKAVSDESYNSIHTNLTQNGCIVNARNQFESIALDDYAKDHSLPSVMKIDVEGFEYNVLKGSVEIFQKDKPETLFIEVHPQKLQYHNHTVSEVISFLDHYGYNVRKFIDHRSDSVDVSELDADEVYENTMLKCTK</sequence>
<dbReference type="NCBIfam" id="TIGR01444">
    <property type="entry name" value="fkbM_fam"/>
    <property type="match status" value="1"/>
</dbReference>
<protein>
    <submittedName>
        <fullName evidence="2">FkbM family methyltransferase</fullName>
    </submittedName>
</protein>
<dbReference type="InterPro" id="IPR029063">
    <property type="entry name" value="SAM-dependent_MTases_sf"/>
</dbReference>
<evidence type="ECO:0000313" key="2">
    <source>
        <dbReference type="EMBL" id="SPC48769.1"/>
    </source>
</evidence>
<evidence type="ECO:0000259" key="1">
    <source>
        <dbReference type="Pfam" id="PF05050"/>
    </source>
</evidence>
<keyword evidence="2" id="KW-0489">Methyltransferase</keyword>
<proteinExistence type="predicted"/>
<dbReference type="InterPro" id="IPR006342">
    <property type="entry name" value="FkbM_mtfrase"/>
</dbReference>
<geneLocation type="plasmid" evidence="2">
    <name>I</name>
</geneLocation>
<dbReference type="SUPFAM" id="SSF53335">
    <property type="entry name" value="S-adenosyl-L-methionine-dependent methyltransferases"/>
    <property type="match status" value="1"/>
</dbReference>
<reference evidence="2" key="1">
    <citation type="submission" date="2018-01" db="EMBL/GenBank/DDBJ databases">
        <authorList>
            <person name="Dyall-Smith M."/>
        </authorList>
    </citation>
    <scope>NUCLEOTIDE SEQUENCE [LARGE SCALE GENOMIC DNA]</scope>
    <source>
        <strain evidence="2">LT53-19</strain>
    </source>
</reference>
<dbReference type="AlphaFoldDB" id="A0A445MQG3"/>
<dbReference type="Gene3D" id="3.40.50.150">
    <property type="entry name" value="Vaccinia Virus protein VP39"/>
    <property type="match status" value="1"/>
</dbReference>